<dbReference type="GO" id="GO:0016301">
    <property type="term" value="F:kinase activity"/>
    <property type="evidence" value="ECO:0007669"/>
    <property type="project" value="UniProtKB-KW"/>
</dbReference>
<feature type="transmembrane region" description="Helical" evidence="10">
    <location>
        <begin position="20"/>
        <end position="41"/>
    </location>
</feature>
<feature type="transmembrane region" description="Helical" evidence="10">
    <location>
        <begin position="157"/>
        <end position="182"/>
    </location>
</feature>
<dbReference type="PANTHER" id="PTHR24421:SF10">
    <property type="entry name" value="NITRATE_NITRITE SENSOR PROTEIN NARQ"/>
    <property type="match status" value="1"/>
</dbReference>
<feature type="domain" description="Signal transduction histidine kinase subgroup 3 dimerisation and phosphoacceptor" evidence="11">
    <location>
        <begin position="209"/>
        <end position="274"/>
    </location>
</feature>
<evidence type="ECO:0000256" key="2">
    <source>
        <dbReference type="ARBA" id="ARBA00012438"/>
    </source>
</evidence>
<evidence type="ECO:0000256" key="8">
    <source>
        <dbReference type="ARBA" id="ARBA00023012"/>
    </source>
</evidence>
<dbReference type="InterPro" id="IPR036890">
    <property type="entry name" value="HATPase_C_sf"/>
</dbReference>
<keyword evidence="10" id="KW-0812">Transmembrane</keyword>
<evidence type="ECO:0000256" key="6">
    <source>
        <dbReference type="ARBA" id="ARBA00022777"/>
    </source>
</evidence>
<evidence type="ECO:0000256" key="3">
    <source>
        <dbReference type="ARBA" id="ARBA00022553"/>
    </source>
</evidence>
<dbReference type="SUPFAM" id="SSF55874">
    <property type="entry name" value="ATPase domain of HSP90 chaperone/DNA topoisomerase II/histidine kinase"/>
    <property type="match status" value="1"/>
</dbReference>
<keyword evidence="5" id="KW-0547">Nucleotide-binding</keyword>
<evidence type="ECO:0000256" key="9">
    <source>
        <dbReference type="SAM" id="MobiDB-lite"/>
    </source>
</evidence>
<comment type="caution">
    <text evidence="12">The sequence shown here is derived from an EMBL/GenBank/DDBJ whole genome shotgun (WGS) entry which is preliminary data.</text>
</comment>
<dbReference type="RefSeq" id="WP_242619449.1">
    <property type="nucleotide sequence ID" value="NZ_CAACUY010000106.1"/>
</dbReference>
<dbReference type="Pfam" id="PF07730">
    <property type="entry name" value="HisKA_3"/>
    <property type="match status" value="1"/>
</dbReference>
<accession>A0ABW2XN29</accession>
<protein>
    <recommendedName>
        <fullName evidence="2">histidine kinase</fullName>
        <ecNumber evidence="2">2.7.13.3</ecNumber>
    </recommendedName>
</protein>
<keyword evidence="3" id="KW-0597">Phosphoprotein</keyword>
<name>A0ABW2XN29_9ACTN</name>
<organism evidence="12 13">
    <name type="scientific">Actinomadura fibrosa</name>
    <dbReference type="NCBI Taxonomy" id="111802"/>
    <lineage>
        <taxon>Bacteria</taxon>
        <taxon>Bacillati</taxon>
        <taxon>Actinomycetota</taxon>
        <taxon>Actinomycetes</taxon>
        <taxon>Streptosporangiales</taxon>
        <taxon>Thermomonosporaceae</taxon>
        <taxon>Actinomadura</taxon>
    </lineage>
</organism>
<keyword evidence="10" id="KW-0472">Membrane</keyword>
<dbReference type="InterPro" id="IPR050482">
    <property type="entry name" value="Sensor_HK_TwoCompSys"/>
</dbReference>
<evidence type="ECO:0000256" key="10">
    <source>
        <dbReference type="SAM" id="Phobius"/>
    </source>
</evidence>
<feature type="transmembrane region" description="Helical" evidence="10">
    <location>
        <begin position="110"/>
        <end position="137"/>
    </location>
</feature>
<comment type="catalytic activity">
    <reaction evidence="1">
        <text>ATP + protein L-histidine = ADP + protein N-phospho-L-histidine.</text>
        <dbReference type="EC" id="2.7.13.3"/>
    </reaction>
</comment>
<evidence type="ECO:0000259" key="11">
    <source>
        <dbReference type="Pfam" id="PF07730"/>
    </source>
</evidence>
<sequence length="425" mass="44613">MSRLLRPLITRTTWRRWSHLVVGGALLMPYWFLGIGLIPTLPLGSGVVEGTAALLVFPVAATLVTGLVPTVRLLEGSLAKELLAGPAAGLAPASARSWESRLRASAWFSLHLHVGVVISGLSLAVPPFALVLIAAPAVDWDDRLLDSWGWQDSWPQWLAPVAGLAGLAALLAAIVVAGGVLARLAPWALGPSAAERLAELEARAVRLAERNRLARELHDSVGHALSVVTLQAGAAGRVLDTDPRFAREALGAIEESARAALEDLDHVLGLLRDDRSRTAPQPTLDDLGRLLEQTRIAGVRLDSTVEPAVAHVPAAVSREAYRIVQEGLTNALRHAGKVPVRLRLGVEAERLEMEISNPLGASPADGGHEGGHGGGQSGGQGGGHGGGRGLDGIRERVTVLRGAMTAGPDGTSWRIRVSLPLRSGT</sequence>
<feature type="region of interest" description="Disordered" evidence="9">
    <location>
        <begin position="357"/>
        <end position="391"/>
    </location>
</feature>
<reference evidence="13" key="1">
    <citation type="journal article" date="2019" name="Int. J. Syst. Evol. Microbiol.">
        <title>The Global Catalogue of Microorganisms (GCM) 10K type strain sequencing project: providing services to taxonomists for standard genome sequencing and annotation.</title>
        <authorList>
            <consortium name="The Broad Institute Genomics Platform"/>
            <consortium name="The Broad Institute Genome Sequencing Center for Infectious Disease"/>
            <person name="Wu L."/>
            <person name="Ma J."/>
        </authorList>
    </citation>
    <scope>NUCLEOTIDE SEQUENCE [LARGE SCALE GENOMIC DNA]</scope>
    <source>
        <strain evidence="13">JCM 9371</strain>
    </source>
</reference>
<feature type="compositionally biased region" description="Gly residues" evidence="9">
    <location>
        <begin position="372"/>
        <end position="390"/>
    </location>
</feature>
<dbReference type="InterPro" id="IPR011712">
    <property type="entry name" value="Sig_transdc_His_kin_sub3_dim/P"/>
</dbReference>
<evidence type="ECO:0000313" key="13">
    <source>
        <dbReference type="Proteomes" id="UP001597063"/>
    </source>
</evidence>
<evidence type="ECO:0000256" key="1">
    <source>
        <dbReference type="ARBA" id="ARBA00000085"/>
    </source>
</evidence>
<evidence type="ECO:0000256" key="5">
    <source>
        <dbReference type="ARBA" id="ARBA00022741"/>
    </source>
</evidence>
<keyword evidence="10" id="KW-1133">Transmembrane helix</keyword>
<keyword evidence="8" id="KW-0902">Two-component regulatory system</keyword>
<dbReference type="EMBL" id="JBHTGP010000011">
    <property type="protein sequence ID" value="MFD0686768.1"/>
    <property type="molecule type" value="Genomic_DNA"/>
</dbReference>
<keyword evidence="13" id="KW-1185">Reference proteome</keyword>
<dbReference type="Proteomes" id="UP001597063">
    <property type="component" value="Unassembled WGS sequence"/>
</dbReference>
<dbReference type="Gene3D" id="1.20.5.1930">
    <property type="match status" value="1"/>
</dbReference>
<keyword evidence="7" id="KW-0067">ATP-binding</keyword>
<evidence type="ECO:0000313" key="12">
    <source>
        <dbReference type="EMBL" id="MFD0686768.1"/>
    </source>
</evidence>
<dbReference type="EC" id="2.7.13.3" evidence="2"/>
<gene>
    <name evidence="12" type="ORF">ACFQZM_19880</name>
</gene>
<feature type="transmembrane region" description="Helical" evidence="10">
    <location>
        <begin position="53"/>
        <end position="74"/>
    </location>
</feature>
<keyword evidence="4" id="KW-0808">Transferase</keyword>
<evidence type="ECO:0000256" key="4">
    <source>
        <dbReference type="ARBA" id="ARBA00022679"/>
    </source>
</evidence>
<evidence type="ECO:0000256" key="7">
    <source>
        <dbReference type="ARBA" id="ARBA00022840"/>
    </source>
</evidence>
<dbReference type="Gene3D" id="3.30.565.10">
    <property type="entry name" value="Histidine kinase-like ATPase, C-terminal domain"/>
    <property type="match status" value="1"/>
</dbReference>
<keyword evidence="6 12" id="KW-0418">Kinase</keyword>
<proteinExistence type="predicted"/>
<dbReference type="PANTHER" id="PTHR24421">
    <property type="entry name" value="NITRATE/NITRITE SENSOR PROTEIN NARX-RELATED"/>
    <property type="match status" value="1"/>
</dbReference>